<dbReference type="AlphaFoldDB" id="A0A6G0WHH8"/>
<gene>
    <name evidence="2" type="ORF">Ae201684_015229</name>
</gene>
<dbReference type="VEuPathDB" id="FungiDB:AeMF1_000813"/>
<dbReference type="EMBL" id="VJMJ01000213">
    <property type="protein sequence ID" value="KAF0726608.1"/>
    <property type="molecule type" value="Genomic_DNA"/>
</dbReference>
<comment type="caution">
    <text evidence="2">The sequence shown here is derived from an EMBL/GenBank/DDBJ whole genome shotgun (WGS) entry which is preliminary data.</text>
</comment>
<organism evidence="2 3">
    <name type="scientific">Aphanomyces euteiches</name>
    <dbReference type="NCBI Taxonomy" id="100861"/>
    <lineage>
        <taxon>Eukaryota</taxon>
        <taxon>Sar</taxon>
        <taxon>Stramenopiles</taxon>
        <taxon>Oomycota</taxon>
        <taxon>Saprolegniomycetes</taxon>
        <taxon>Saprolegniales</taxon>
        <taxon>Verrucalvaceae</taxon>
        <taxon>Aphanomyces</taxon>
    </lineage>
</organism>
<keyword evidence="1" id="KW-0175">Coiled coil</keyword>
<protein>
    <submittedName>
        <fullName evidence="2">Uncharacterized protein</fullName>
    </submittedName>
</protein>
<evidence type="ECO:0000313" key="2">
    <source>
        <dbReference type="EMBL" id="KAF0726608.1"/>
    </source>
</evidence>
<proteinExistence type="predicted"/>
<evidence type="ECO:0000256" key="1">
    <source>
        <dbReference type="SAM" id="Coils"/>
    </source>
</evidence>
<keyword evidence="3" id="KW-1185">Reference proteome</keyword>
<dbReference type="Proteomes" id="UP000481153">
    <property type="component" value="Unassembled WGS sequence"/>
</dbReference>
<accession>A0A6G0WHH8</accession>
<sequence>MPASDEAKRESRRQSYRLTKIRAKQRYVEEYTALQKEIDRLKERLRVTIKSNAGSMLAWQQVALALREASVDAALENSTLIRRVSHTKGIVEDLQRWITRLQSPVVRNIGSRESWHHTFLTASDSRHMGMQWIVDHLYAQVDQVFLSHSEIESLDVDLSVYDGRFQGTLRGQLILPCSMQHASDILWFRNPSIDPQRSEVVEQLHVDCKYLREQAGFDSERCTVSVVYGRYISDHRIVHTARAVLEDEKHPWERGYHADYMEWFVIEPAGKGTRMRYETRAFHPFRPDGTYLPLSLLAKNRGVDTSSGNFEGEFVRIGREINNERQKELQAMLFRAAVETKEGFVELS</sequence>
<name>A0A6G0WHH8_9STRA</name>
<feature type="coiled-coil region" evidence="1">
    <location>
        <begin position="24"/>
        <end position="51"/>
    </location>
</feature>
<evidence type="ECO:0000313" key="3">
    <source>
        <dbReference type="Proteomes" id="UP000481153"/>
    </source>
</evidence>
<reference evidence="2 3" key="1">
    <citation type="submission" date="2019-07" db="EMBL/GenBank/DDBJ databases">
        <title>Genomics analysis of Aphanomyces spp. identifies a new class of oomycete effector associated with host adaptation.</title>
        <authorList>
            <person name="Gaulin E."/>
        </authorList>
    </citation>
    <scope>NUCLEOTIDE SEQUENCE [LARGE SCALE GENOMIC DNA]</scope>
    <source>
        <strain evidence="2 3">ATCC 201684</strain>
    </source>
</reference>